<accession>A0AAW0DHI8</accession>
<comment type="caution">
    <text evidence="3">The sequence shown here is derived from an EMBL/GenBank/DDBJ whole genome shotgun (WGS) entry which is preliminary data.</text>
</comment>
<dbReference type="GO" id="GO:0005829">
    <property type="term" value="C:cytosol"/>
    <property type="evidence" value="ECO:0007669"/>
    <property type="project" value="TreeGrafter"/>
</dbReference>
<evidence type="ECO:0000256" key="1">
    <source>
        <dbReference type="SAM" id="SignalP"/>
    </source>
</evidence>
<keyword evidence="1" id="KW-0732">Signal</keyword>
<dbReference type="InterPro" id="IPR002821">
    <property type="entry name" value="Hydantoinase_A"/>
</dbReference>
<evidence type="ECO:0000259" key="2">
    <source>
        <dbReference type="Pfam" id="PF01968"/>
    </source>
</evidence>
<dbReference type="EMBL" id="JAYKXP010000014">
    <property type="protein sequence ID" value="KAK7050818.1"/>
    <property type="molecule type" value="Genomic_DNA"/>
</dbReference>
<feature type="domain" description="Hydantoinase A/oxoprolinase" evidence="2">
    <location>
        <begin position="19"/>
        <end position="152"/>
    </location>
</feature>
<dbReference type="AlphaFoldDB" id="A0AAW0DHI8"/>
<protein>
    <recommendedName>
        <fullName evidence="2">Hydantoinase A/oxoprolinase domain-containing protein</fullName>
    </recommendedName>
</protein>
<gene>
    <name evidence="3" type="ORF">VNI00_004929</name>
</gene>
<dbReference type="Proteomes" id="UP001383192">
    <property type="component" value="Unassembled WGS sequence"/>
</dbReference>
<dbReference type="GO" id="GO:0017168">
    <property type="term" value="F:5-oxoprolinase (ATP-hydrolyzing) activity"/>
    <property type="evidence" value="ECO:0007669"/>
    <property type="project" value="TreeGrafter"/>
</dbReference>
<proteinExistence type="predicted"/>
<keyword evidence="4" id="KW-1185">Reference proteome</keyword>
<sequence>MTYTPANFYNPTSNLLLFLLLGRLLPDYFPKIFGPSEKETLDIDASRAAFEKVVKEVNDSYGSAEGDANAKKEWSFDEVVYGFTKVANETMCRPIRALTKARGYATGQHVLASFGGAGGQHACEIAKLLGIHTILIHRYSSVLSTYGLALADR</sequence>
<reference evidence="3 4" key="1">
    <citation type="submission" date="2024-01" db="EMBL/GenBank/DDBJ databases">
        <title>A draft genome for a cacao thread blight-causing isolate of Paramarasmius palmivorus.</title>
        <authorList>
            <person name="Baruah I.K."/>
            <person name="Bukari Y."/>
            <person name="Amoako-Attah I."/>
            <person name="Meinhardt L.W."/>
            <person name="Bailey B.A."/>
            <person name="Cohen S.P."/>
        </authorList>
    </citation>
    <scope>NUCLEOTIDE SEQUENCE [LARGE SCALE GENOMIC DNA]</scope>
    <source>
        <strain evidence="3 4">GH-12</strain>
    </source>
</reference>
<dbReference type="PANTHER" id="PTHR11365:SF2">
    <property type="entry name" value="5-OXOPROLINASE"/>
    <property type="match status" value="1"/>
</dbReference>
<dbReference type="PANTHER" id="PTHR11365">
    <property type="entry name" value="5-OXOPROLINASE RELATED"/>
    <property type="match status" value="1"/>
</dbReference>
<dbReference type="GO" id="GO:0006749">
    <property type="term" value="P:glutathione metabolic process"/>
    <property type="evidence" value="ECO:0007669"/>
    <property type="project" value="TreeGrafter"/>
</dbReference>
<feature type="chain" id="PRO_5043350976" description="Hydantoinase A/oxoprolinase domain-containing protein" evidence="1">
    <location>
        <begin position="27"/>
        <end position="153"/>
    </location>
</feature>
<evidence type="ECO:0000313" key="3">
    <source>
        <dbReference type="EMBL" id="KAK7050818.1"/>
    </source>
</evidence>
<dbReference type="InterPro" id="IPR045079">
    <property type="entry name" value="Oxoprolinase-like"/>
</dbReference>
<name>A0AAW0DHI8_9AGAR</name>
<dbReference type="Pfam" id="PF01968">
    <property type="entry name" value="Hydantoinase_A"/>
    <property type="match status" value="1"/>
</dbReference>
<feature type="signal peptide" evidence="1">
    <location>
        <begin position="1"/>
        <end position="26"/>
    </location>
</feature>
<evidence type="ECO:0000313" key="4">
    <source>
        <dbReference type="Proteomes" id="UP001383192"/>
    </source>
</evidence>
<organism evidence="3 4">
    <name type="scientific">Paramarasmius palmivorus</name>
    <dbReference type="NCBI Taxonomy" id="297713"/>
    <lineage>
        <taxon>Eukaryota</taxon>
        <taxon>Fungi</taxon>
        <taxon>Dikarya</taxon>
        <taxon>Basidiomycota</taxon>
        <taxon>Agaricomycotina</taxon>
        <taxon>Agaricomycetes</taxon>
        <taxon>Agaricomycetidae</taxon>
        <taxon>Agaricales</taxon>
        <taxon>Marasmiineae</taxon>
        <taxon>Marasmiaceae</taxon>
        <taxon>Paramarasmius</taxon>
    </lineage>
</organism>